<dbReference type="GO" id="GO:0005829">
    <property type="term" value="C:cytosol"/>
    <property type="evidence" value="ECO:0007669"/>
    <property type="project" value="TreeGrafter"/>
</dbReference>
<feature type="domain" description="HTH asnC-type" evidence="4">
    <location>
        <begin position="5"/>
        <end position="68"/>
    </location>
</feature>
<evidence type="ECO:0000256" key="2">
    <source>
        <dbReference type="ARBA" id="ARBA00023125"/>
    </source>
</evidence>
<dbReference type="PANTHER" id="PTHR30154:SF34">
    <property type="entry name" value="TRANSCRIPTIONAL REGULATOR AZLB"/>
    <property type="match status" value="1"/>
</dbReference>
<dbReference type="InterPro" id="IPR006037">
    <property type="entry name" value="RCK_C"/>
</dbReference>
<dbReference type="GeneID" id="35592902"/>
<dbReference type="InterPro" id="IPR011991">
    <property type="entry name" value="ArsR-like_HTH"/>
</dbReference>
<dbReference type="InterPro" id="IPR019888">
    <property type="entry name" value="Tscrpt_reg_AsnC-like"/>
</dbReference>
<dbReference type="InterPro" id="IPR000485">
    <property type="entry name" value="AsnC-type_HTH_dom"/>
</dbReference>
<keyword evidence="1" id="KW-0805">Transcription regulation</keyword>
<dbReference type="KEGG" id="srub:C2R22_12385"/>
<keyword evidence="7" id="KW-1185">Reference proteome</keyword>
<accession>A0A2I8VMM0</accession>
<evidence type="ECO:0000313" key="6">
    <source>
        <dbReference type="EMBL" id="AUV82339.1"/>
    </source>
</evidence>
<dbReference type="InterPro" id="IPR036390">
    <property type="entry name" value="WH_DNA-bd_sf"/>
</dbReference>
<dbReference type="RefSeq" id="WP_103426028.1">
    <property type="nucleotide sequence ID" value="NZ_CP026309.1"/>
</dbReference>
<reference evidence="6 7" key="1">
    <citation type="submission" date="2018-01" db="EMBL/GenBank/DDBJ databases">
        <title>Complete genome sequence of Salinigranum rubrum GX10T, an extremely halophilic archaeon isolated from a marine solar saltern.</title>
        <authorList>
            <person name="Han S."/>
        </authorList>
    </citation>
    <scope>NUCLEOTIDE SEQUENCE [LARGE SCALE GENOMIC DNA]</scope>
    <source>
        <strain evidence="6 7">GX10</strain>
    </source>
</reference>
<dbReference type="Proteomes" id="UP000236584">
    <property type="component" value="Chromosome"/>
</dbReference>
<dbReference type="Gene3D" id="1.10.10.10">
    <property type="entry name" value="Winged helix-like DNA-binding domain superfamily/Winged helix DNA-binding domain"/>
    <property type="match status" value="1"/>
</dbReference>
<protein>
    <submittedName>
        <fullName evidence="6">AsnC family transcriptional regulator</fullName>
    </submittedName>
</protein>
<organism evidence="6 7">
    <name type="scientific">Salinigranum rubrum</name>
    <dbReference type="NCBI Taxonomy" id="755307"/>
    <lineage>
        <taxon>Archaea</taxon>
        <taxon>Methanobacteriati</taxon>
        <taxon>Methanobacteriota</taxon>
        <taxon>Stenosarchaea group</taxon>
        <taxon>Halobacteria</taxon>
        <taxon>Halobacteriales</taxon>
        <taxon>Haloferacaceae</taxon>
        <taxon>Salinigranum</taxon>
    </lineage>
</organism>
<dbReference type="GO" id="GO:0043565">
    <property type="term" value="F:sequence-specific DNA binding"/>
    <property type="evidence" value="ECO:0007669"/>
    <property type="project" value="InterPro"/>
</dbReference>
<dbReference type="InterPro" id="IPR036388">
    <property type="entry name" value="WH-like_DNA-bd_sf"/>
</dbReference>
<evidence type="ECO:0000259" key="5">
    <source>
        <dbReference type="PROSITE" id="PS51202"/>
    </source>
</evidence>
<dbReference type="Pfam" id="PF13412">
    <property type="entry name" value="HTH_24"/>
    <property type="match status" value="1"/>
</dbReference>
<dbReference type="PROSITE" id="PS50956">
    <property type="entry name" value="HTH_ASNC_2"/>
    <property type="match status" value="1"/>
</dbReference>
<dbReference type="Pfam" id="PF02080">
    <property type="entry name" value="TrkA_C"/>
    <property type="match status" value="1"/>
</dbReference>
<evidence type="ECO:0000313" key="7">
    <source>
        <dbReference type="Proteomes" id="UP000236584"/>
    </source>
</evidence>
<gene>
    <name evidence="6" type="ORF">C2R22_12385</name>
</gene>
<dbReference type="GO" id="GO:0008324">
    <property type="term" value="F:monoatomic cation transmembrane transporter activity"/>
    <property type="evidence" value="ECO:0007669"/>
    <property type="project" value="InterPro"/>
</dbReference>
<proteinExistence type="predicted"/>
<dbReference type="PANTHER" id="PTHR30154">
    <property type="entry name" value="LEUCINE-RESPONSIVE REGULATORY PROTEIN"/>
    <property type="match status" value="1"/>
</dbReference>
<dbReference type="Gene3D" id="3.30.70.1450">
    <property type="entry name" value="Regulator of K+ conductance, C-terminal domain"/>
    <property type="match status" value="1"/>
</dbReference>
<feature type="domain" description="RCK C-terminal" evidence="5">
    <location>
        <begin position="159"/>
        <end position="247"/>
    </location>
</feature>
<evidence type="ECO:0000256" key="3">
    <source>
        <dbReference type="ARBA" id="ARBA00023163"/>
    </source>
</evidence>
<dbReference type="CDD" id="cd00090">
    <property type="entry name" value="HTH_ARSR"/>
    <property type="match status" value="1"/>
</dbReference>
<keyword evidence="3" id="KW-0804">Transcription</keyword>
<dbReference type="PRINTS" id="PR00033">
    <property type="entry name" value="HTHASNC"/>
</dbReference>
<name>A0A2I8VMM0_9EURY</name>
<dbReference type="GO" id="GO:0006813">
    <property type="term" value="P:potassium ion transport"/>
    <property type="evidence" value="ECO:0007669"/>
    <property type="project" value="InterPro"/>
</dbReference>
<dbReference type="OrthoDB" id="6762at2157"/>
<dbReference type="SUPFAM" id="SSF116726">
    <property type="entry name" value="TrkA C-terminal domain-like"/>
    <property type="match status" value="1"/>
</dbReference>
<dbReference type="AlphaFoldDB" id="A0A2I8VMM0"/>
<dbReference type="SMART" id="SM00344">
    <property type="entry name" value="HTH_ASNC"/>
    <property type="match status" value="1"/>
</dbReference>
<keyword evidence="2" id="KW-0238">DNA-binding</keyword>
<sequence>MDYRIDEIDQLILFHLTADARNTSAPMIAEEVDVTPATIRNRIRQLEEHGIIRGYHADIDYEATGGKFTTQFTCTAPVSERSKIAADALTTHGVVEVRELLAGQENLVVTAVGEDTDDINRIAHQLSTLGATIEREDIIQNESVRPYQSFGPENGTSRSAVTGFQSVVGGAEVVEFTASEDAEITGHTLDEADQAGMLPGEVLVISIERGDKRITPDGETTIEPGDVVSMFSPSTFPTRLIEAFDTKRYGPDEVG</sequence>
<evidence type="ECO:0000256" key="1">
    <source>
        <dbReference type="ARBA" id="ARBA00023015"/>
    </source>
</evidence>
<dbReference type="EMBL" id="CP026309">
    <property type="protein sequence ID" value="AUV82339.1"/>
    <property type="molecule type" value="Genomic_DNA"/>
</dbReference>
<dbReference type="SUPFAM" id="SSF46785">
    <property type="entry name" value="Winged helix' DNA-binding domain"/>
    <property type="match status" value="1"/>
</dbReference>
<evidence type="ECO:0000259" key="4">
    <source>
        <dbReference type="PROSITE" id="PS50956"/>
    </source>
</evidence>
<dbReference type="InterPro" id="IPR036721">
    <property type="entry name" value="RCK_C_sf"/>
</dbReference>
<dbReference type="PROSITE" id="PS51202">
    <property type="entry name" value="RCK_C"/>
    <property type="match status" value="1"/>
</dbReference>
<dbReference type="GO" id="GO:0043200">
    <property type="term" value="P:response to amino acid"/>
    <property type="evidence" value="ECO:0007669"/>
    <property type="project" value="TreeGrafter"/>
</dbReference>